<dbReference type="SUPFAM" id="SSF101690">
    <property type="entry name" value="PAZ domain"/>
    <property type="match status" value="1"/>
</dbReference>
<evidence type="ECO:0008006" key="4">
    <source>
        <dbReference type="Google" id="ProtNLM"/>
    </source>
</evidence>
<feature type="compositionally biased region" description="Low complexity" evidence="1">
    <location>
        <begin position="22"/>
        <end position="31"/>
    </location>
</feature>
<feature type="region of interest" description="Disordered" evidence="1">
    <location>
        <begin position="1"/>
        <end position="31"/>
    </location>
</feature>
<evidence type="ECO:0000313" key="3">
    <source>
        <dbReference type="Proteomes" id="UP001578633"/>
    </source>
</evidence>
<name>A0ABR3UUC4_9PLEO</name>
<protein>
    <recommendedName>
        <fullName evidence="4">C2 domain-containing protein</fullName>
    </recommendedName>
</protein>
<reference evidence="2 3" key="1">
    <citation type="submission" date="2024-09" db="EMBL/GenBank/DDBJ databases">
        <title>T2T genomes of carrot and Alternaria dauci and their utility for understanding host-pathogen interaction during carrot leaf blight disease.</title>
        <authorList>
            <person name="Liu W."/>
            <person name="Xu S."/>
            <person name="Ou C."/>
            <person name="Liu X."/>
            <person name="Zhuang F."/>
            <person name="Deng X.W."/>
        </authorList>
    </citation>
    <scope>NUCLEOTIDE SEQUENCE [LARGE SCALE GENOMIC DNA]</scope>
    <source>
        <strain evidence="2 3">A2016</strain>
    </source>
</reference>
<sequence>MAEESNRKMKAEKKAAKKAAAEKVAAQAAEQAAEKAASEVEAWRSSSNTVLGRLTYHLKDLPDLVNVRVEFWARNAPNVDGRVRDRDGCDRVYNHKHQEPAWKELFEDVLLDYKDITAINKNSVGKKNEGHVIIPSSSVRPIHLGRYPLETKLPANKKLGLPERPMECWITDISILTSTSKKDRQLYCKSLNLLIQQRHAAPFSSSDQLRRANEFFCNIPSDSTSEGEMPLPQSRKPVEKKSAVEGNDSIIPLVKGYPARAGNVQQSGESPYSLRIRTHSSVYLSADLDKKMLHVVFDLTCTAPNTYANVYEVLLDIFGEAINDKDVKRLQPVISDLLVGLQVQRNYKPTKLKTTRASKTAWSDPFLIREVVFNEDIKQKIKSKLEDKAEGEAPDVYEYFKTNYNGGKELEHQHLPLIGDGHGSYFPLTKVKFPQATQVFPRTASVLAQPLQEKIHELRLLEPGGPQFLEHTGDMIWTHLAKERSYGRDPNEIEPSKLLEKIDDEDGIDRCDPLDLLL</sequence>
<accession>A0ABR3UUC4</accession>
<evidence type="ECO:0000313" key="2">
    <source>
        <dbReference type="EMBL" id="KAL1800056.1"/>
    </source>
</evidence>
<evidence type="ECO:0000256" key="1">
    <source>
        <dbReference type="SAM" id="MobiDB-lite"/>
    </source>
</evidence>
<dbReference type="EMBL" id="JBHGVX010000001">
    <property type="protein sequence ID" value="KAL1800056.1"/>
    <property type="molecule type" value="Genomic_DNA"/>
</dbReference>
<proteinExistence type="predicted"/>
<gene>
    <name evidence="2" type="ORF">ACET3X_000398</name>
</gene>
<dbReference type="InterPro" id="IPR036085">
    <property type="entry name" value="PAZ_dom_sf"/>
</dbReference>
<keyword evidence="3" id="KW-1185">Reference proteome</keyword>
<feature type="compositionally biased region" description="Basic and acidic residues" evidence="1">
    <location>
        <begin position="1"/>
        <end position="14"/>
    </location>
</feature>
<feature type="region of interest" description="Disordered" evidence="1">
    <location>
        <begin position="223"/>
        <end position="242"/>
    </location>
</feature>
<dbReference type="RefSeq" id="XP_069310640.1">
    <property type="nucleotide sequence ID" value="XM_069447688.1"/>
</dbReference>
<organism evidence="2 3">
    <name type="scientific">Alternaria dauci</name>
    <dbReference type="NCBI Taxonomy" id="48095"/>
    <lineage>
        <taxon>Eukaryota</taxon>
        <taxon>Fungi</taxon>
        <taxon>Dikarya</taxon>
        <taxon>Ascomycota</taxon>
        <taxon>Pezizomycotina</taxon>
        <taxon>Dothideomycetes</taxon>
        <taxon>Pleosporomycetidae</taxon>
        <taxon>Pleosporales</taxon>
        <taxon>Pleosporineae</taxon>
        <taxon>Pleosporaceae</taxon>
        <taxon>Alternaria</taxon>
        <taxon>Alternaria sect. Porri</taxon>
    </lineage>
</organism>
<dbReference type="Proteomes" id="UP001578633">
    <property type="component" value="Chromosome 1"/>
</dbReference>
<comment type="caution">
    <text evidence="2">The sequence shown here is derived from an EMBL/GenBank/DDBJ whole genome shotgun (WGS) entry which is preliminary data.</text>
</comment>
<dbReference type="GeneID" id="96080720"/>